<sequence length="169" mass="18173">MASSSSASSTTSYESKSSREPTPEYDPIAAYEVRAPLHWDAEEWDFRYQSEDDESLTDGEDLTLLLGAELEEDEDDVSWGEDLSSSEERADSFSSEEDPMAGTFLLGRSSDDTSDGSAGAEDDDSFPSDGNGDDDDSGSDSGDSGLSIAPSPKRRKISGVTGGRSWYPH</sequence>
<feature type="region of interest" description="Disordered" evidence="1">
    <location>
        <begin position="50"/>
        <end position="169"/>
    </location>
</feature>
<name>A0A2T8I8H6_9POAL</name>
<evidence type="ECO:0000313" key="2">
    <source>
        <dbReference type="EMBL" id="PVH33973.1"/>
    </source>
</evidence>
<organism evidence="2">
    <name type="scientific">Panicum hallii</name>
    <dbReference type="NCBI Taxonomy" id="206008"/>
    <lineage>
        <taxon>Eukaryota</taxon>
        <taxon>Viridiplantae</taxon>
        <taxon>Streptophyta</taxon>
        <taxon>Embryophyta</taxon>
        <taxon>Tracheophyta</taxon>
        <taxon>Spermatophyta</taxon>
        <taxon>Magnoliopsida</taxon>
        <taxon>Liliopsida</taxon>
        <taxon>Poales</taxon>
        <taxon>Poaceae</taxon>
        <taxon>PACMAD clade</taxon>
        <taxon>Panicoideae</taxon>
        <taxon>Panicodae</taxon>
        <taxon>Paniceae</taxon>
        <taxon>Panicinae</taxon>
        <taxon>Panicum</taxon>
        <taxon>Panicum sect. Panicum</taxon>
    </lineage>
</organism>
<feature type="compositionally biased region" description="Acidic residues" evidence="1">
    <location>
        <begin position="51"/>
        <end position="61"/>
    </location>
</feature>
<dbReference type="Proteomes" id="UP000243499">
    <property type="component" value="Chromosome 8"/>
</dbReference>
<feature type="compositionally biased region" description="Acidic residues" evidence="1">
    <location>
        <begin position="120"/>
        <end position="138"/>
    </location>
</feature>
<evidence type="ECO:0000256" key="1">
    <source>
        <dbReference type="SAM" id="MobiDB-lite"/>
    </source>
</evidence>
<feature type="compositionally biased region" description="Acidic residues" evidence="1">
    <location>
        <begin position="69"/>
        <end position="79"/>
    </location>
</feature>
<feature type="region of interest" description="Disordered" evidence="1">
    <location>
        <begin position="1"/>
        <end position="29"/>
    </location>
</feature>
<dbReference type="AlphaFoldDB" id="A0A2T8I8H6"/>
<reference evidence="2" key="1">
    <citation type="submission" date="2018-04" db="EMBL/GenBank/DDBJ databases">
        <title>WGS assembly of Panicum hallii.</title>
        <authorList>
            <person name="Lovell J."/>
            <person name="Jenkins J."/>
            <person name="Lowry D."/>
            <person name="Mamidi S."/>
            <person name="Sreedasyam A."/>
            <person name="Weng X."/>
            <person name="Barry K."/>
            <person name="Bonette J."/>
            <person name="Campitelli B."/>
            <person name="Daum C."/>
            <person name="Gordon S."/>
            <person name="Gould B."/>
            <person name="Lipzen A."/>
            <person name="Macqueen A."/>
            <person name="Palacio-Mejia J."/>
            <person name="Plott C."/>
            <person name="Shakirov E."/>
            <person name="Shu S."/>
            <person name="Yoshinaga Y."/>
            <person name="Zane M."/>
            <person name="Rokhsar D."/>
            <person name="Grimwood J."/>
            <person name="Schmutz J."/>
            <person name="Juenger T."/>
        </authorList>
    </citation>
    <scope>NUCLEOTIDE SEQUENCE [LARGE SCALE GENOMIC DNA]</scope>
    <source>
        <strain evidence="2">FIL2</strain>
    </source>
</reference>
<feature type="compositionally biased region" description="Low complexity" evidence="1">
    <location>
        <begin position="1"/>
        <end position="15"/>
    </location>
</feature>
<protein>
    <submittedName>
        <fullName evidence="2">Uncharacterized protein</fullName>
    </submittedName>
</protein>
<dbReference type="EMBL" id="CM008053">
    <property type="protein sequence ID" value="PVH33973.1"/>
    <property type="molecule type" value="Genomic_DNA"/>
</dbReference>
<proteinExistence type="predicted"/>
<dbReference type="Gramene" id="PVH33973">
    <property type="protein sequence ID" value="PVH33973"/>
    <property type="gene ID" value="PAHAL_8G111600"/>
</dbReference>
<accession>A0A2T8I8H6</accession>
<gene>
    <name evidence="2" type="ORF">PAHAL_8G111600</name>
</gene>